<protein>
    <recommendedName>
        <fullName evidence="6 19">Adenosylcobinamide-GDP ribazoletransferase</fullName>
        <ecNumber evidence="5 19">2.7.8.26</ecNumber>
    </recommendedName>
    <alternativeName>
        <fullName evidence="16 19">Cobalamin synthase</fullName>
    </alternativeName>
    <alternativeName>
        <fullName evidence="15 19">Cobalamin-5'-phosphate synthase</fullName>
    </alternativeName>
</protein>
<name>A0A841R7X3_9SPIO</name>
<evidence type="ECO:0000256" key="5">
    <source>
        <dbReference type="ARBA" id="ARBA00013200"/>
    </source>
</evidence>
<dbReference type="GO" id="GO:0008818">
    <property type="term" value="F:cobalamin 5'-phosphate synthase activity"/>
    <property type="evidence" value="ECO:0007669"/>
    <property type="project" value="UniProtKB-UniRule"/>
</dbReference>
<comment type="pathway">
    <text evidence="3 19">Cofactor biosynthesis; adenosylcobalamin biosynthesis; adenosylcobalamin from cob(II)yrinate a,c-diamide: step 7/7.</text>
</comment>
<dbReference type="UniPathway" id="UPA00148">
    <property type="reaction ID" value="UER00238"/>
</dbReference>
<evidence type="ECO:0000256" key="14">
    <source>
        <dbReference type="ARBA" id="ARBA00025228"/>
    </source>
</evidence>
<evidence type="ECO:0000256" key="1">
    <source>
        <dbReference type="ARBA" id="ARBA00001946"/>
    </source>
</evidence>
<dbReference type="PANTHER" id="PTHR34148:SF1">
    <property type="entry name" value="ADENOSYLCOBINAMIDE-GDP RIBAZOLETRANSFERASE"/>
    <property type="match status" value="1"/>
</dbReference>
<dbReference type="EC" id="2.7.8.26" evidence="5 19"/>
<evidence type="ECO:0000256" key="7">
    <source>
        <dbReference type="ARBA" id="ARBA00022475"/>
    </source>
</evidence>
<evidence type="ECO:0000256" key="8">
    <source>
        <dbReference type="ARBA" id="ARBA00022573"/>
    </source>
</evidence>
<dbReference type="RefSeq" id="WP_184743830.1">
    <property type="nucleotide sequence ID" value="NZ_JACHGJ010000001.1"/>
</dbReference>
<dbReference type="EMBL" id="JACHGJ010000001">
    <property type="protein sequence ID" value="MBB6479069.1"/>
    <property type="molecule type" value="Genomic_DNA"/>
</dbReference>
<comment type="cofactor">
    <cofactor evidence="1 19">
        <name>Mg(2+)</name>
        <dbReference type="ChEBI" id="CHEBI:18420"/>
    </cofactor>
</comment>
<dbReference type="GO" id="GO:0009236">
    <property type="term" value="P:cobalamin biosynthetic process"/>
    <property type="evidence" value="ECO:0007669"/>
    <property type="project" value="UniProtKB-UniRule"/>
</dbReference>
<evidence type="ECO:0000256" key="11">
    <source>
        <dbReference type="ARBA" id="ARBA00022842"/>
    </source>
</evidence>
<dbReference type="GO" id="GO:0005886">
    <property type="term" value="C:plasma membrane"/>
    <property type="evidence" value="ECO:0007669"/>
    <property type="project" value="UniProtKB-SubCell"/>
</dbReference>
<feature type="transmembrane region" description="Helical" evidence="19">
    <location>
        <begin position="137"/>
        <end position="158"/>
    </location>
</feature>
<feature type="transmembrane region" description="Helical" evidence="19">
    <location>
        <begin position="33"/>
        <end position="56"/>
    </location>
</feature>
<gene>
    <name evidence="19" type="primary">cobS</name>
    <name evidence="20" type="ORF">HNR50_000702</name>
</gene>
<keyword evidence="9 19" id="KW-0808">Transferase</keyword>
<evidence type="ECO:0000256" key="18">
    <source>
        <dbReference type="ARBA" id="ARBA00049504"/>
    </source>
</evidence>
<evidence type="ECO:0000256" key="13">
    <source>
        <dbReference type="ARBA" id="ARBA00023136"/>
    </source>
</evidence>
<keyword evidence="13 19" id="KW-0472">Membrane</keyword>
<sequence>MKKIIYALRFMTVIPIPWKEGEDMAEVARSISFFPLVGLIIGLTNFGIFFLAGLLFSPLLSAVLVTVWWIFITGGLHLDGLADTADGVWGGTTKERRLEIMKDSRIGAFGVLTLISFILLKTATLNELFGFYDDNKYRALIIAPVVGRWVSVFSIFYFDSAREDGLGVFFKKHIYLKELIVALILTLLIVLPIGGIAGAAALASATVLTLVFSAFLTGKLGGLTGDTYGAMTEGTELLTLLVMLPL</sequence>
<reference evidence="20 21" key="1">
    <citation type="submission" date="2020-08" db="EMBL/GenBank/DDBJ databases">
        <title>Genomic Encyclopedia of Type Strains, Phase IV (KMG-IV): sequencing the most valuable type-strain genomes for metagenomic binning, comparative biology and taxonomic classification.</title>
        <authorList>
            <person name="Goeker M."/>
        </authorList>
    </citation>
    <scope>NUCLEOTIDE SEQUENCE [LARGE SCALE GENOMIC DNA]</scope>
    <source>
        <strain evidence="20 21">DSM 2461</strain>
    </source>
</reference>
<dbReference type="Proteomes" id="UP000587760">
    <property type="component" value="Unassembled WGS sequence"/>
</dbReference>
<accession>A0A841R7X3</accession>
<evidence type="ECO:0000256" key="9">
    <source>
        <dbReference type="ARBA" id="ARBA00022679"/>
    </source>
</evidence>
<evidence type="ECO:0000313" key="20">
    <source>
        <dbReference type="EMBL" id="MBB6479069.1"/>
    </source>
</evidence>
<dbReference type="InterPro" id="IPR003805">
    <property type="entry name" value="CobS"/>
</dbReference>
<keyword evidence="7 19" id="KW-1003">Cell membrane</keyword>
<organism evidence="20 21">
    <name type="scientific">Spirochaeta isovalerica</name>
    <dbReference type="NCBI Taxonomy" id="150"/>
    <lineage>
        <taxon>Bacteria</taxon>
        <taxon>Pseudomonadati</taxon>
        <taxon>Spirochaetota</taxon>
        <taxon>Spirochaetia</taxon>
        <taxon>Spirochaetales</taxon>
        <taxon>Spirochaetaceae</taxon>
        <taxon>Spirochaeta</taxon>
    </lineage>
</organism>
<dbReference type="AlphaFoldDB" id="A0A841R7X3"/>
<comment type="subcellular location">
    <subcellularLocation>
        <location evidence="2 19">Cell membrane</location>
        <topology evidence="2 19">Multi-pass membrane protein</topology>
    </subcellularLocation>
</comment>
<evidence type="ECO:0000256" key="3">
    <source>
        <dbReference type="ARBA" id="ARBA00004663"/>
    </source>
</evidence>
<comment type="catalytic activity">
    <reaction evidence="18 19">
        <text>alpha-ribazole 5'-phosphate + adenosylcob(III)inamide-GDP = adenosylcob(III)alamin 5'-phosphate + GMP + H(+)</text>
        <dbReference type="Rhea" id="RHEA:23560"/>
        <dbReference type="ChEBI" id="CHEBI:15378"/>
        <dbReference type="ChEBI" id="CHEBI:57918"/>
        <dbReference type="ChEBI" id="CHEBI:58115"/>
        <dbReference type="ChEBI" id="CHEBI:60487"/>
        <dbReference type="ChEBI" id="CHEBI:60493"/>
        <dbReference type="EC" id="2.7.8.26"/>
    </reaction>
</comment>
<keyword evidence="21" id="KW-1185">Reference proteome</keyword>
<comment type="similarity">
    <text evidence="4 19">Belongs to the CobS family.</text>
</comment>
<feature type="transmembrane region" description="Helical" evidence="19">
    <location>
        <begin position="106"/>
        <end position="125"/>
    </location>
</feature>
<evidence type="ECO:0000256" key="16">
    <source>
        <dbReference type="ARBA" id="ARBA00032853"/>
    </source>
</evidence>
<keyword evidence="11 19" id="KW-0460">Magnesium</keyword>
<evidence type="ECO:0000256" key="2">
    <source>
        <dbReference type="ARBA" id="ARBA00004651"/>
    </source>
</evidence>
<dbReference type="HAMAP" id="MF_00719">
    <property type="entry name" value="CobS"/>
    <property type="match status" value="1"/>
</dbReference>
<evidence type="ECO:0000256" key="10">
    <source>
        <dbReference type="ARBA" id="ARBA00022692"/>
    </source>
</evidence>
<keyword evidence="8 19" id="KW-0169">Cobalamin biosynthesis</keyword>
<evidence type="ECO:0000256" key="19">
    <source>
        <dbReference type="HAMAP-Rule" id="MF_00719"/>
    </source>
</evidence>
<evidence type="ECO:0000256" key="6">
    <source>
        <dbReference type="ARBA" id="ARBA00015850"/>
    </source>
</evidence>
<comment type="catalytic activity">
    <reaction evidence="17 19">
        <text>alpha-ribazole + adenosylcob(III)inamide-GDP = adenosylcob(III)alamin + GMP + H(+)</text>
        <dbReference type="Rhea" id="RHEA:16049"/>
        <dbReference type="ChEBI" id="CHEBI:10329"/>
        <dbReference type="ChEBI" id="CHEBI:15378"/>
        <dbReference type="ChEBI" id="CHEBI:18408"/>
        <dbReference type="ChEBI" id="CHEBI:58115"/>
        <dbReference type="ChEBI" id="CHEBI:60487"/>
        <dbReference type="EC" id="2.7.8.26"/>
    </reaction>
</comment>
<proteinExistence type="inferred from homology"/>
<comment type="function">
    <text evidence="14 19">Joins adenosylcobinamide-GDP and alpha-ribazole to generate adenosylcobalamin (Ado-cobalamin). Also synthesizes adenosylcobalamin 5'-phosphate from adenosylcobinamide-GDP and alpha-ribazole 5'-phosphate.</text>
</comment>
<evidence type="ECO:0000256" key="4">
    <source>
        <dbReference type="ARBA" id="ARBA00010561"/>
    </source>
</evidence>
<feature type="transmembrane region" description="Helical" evidence="19">
    <location>
        <begin position="179"/>
        <end position="212"/>
    </location>
</feature>
<dbReference type="PANTHER" id="PTHR34148">
    <property type="entry name" value="ADENOSYLCOBINAMIDE-GDP RIBAZOLETRANSFERASE"/>
    <property type="match status" value="1"/>
</dbReference>
<dbReference type="GO" id="GO:0051073">
    <property type="term" value="F:adenosylcobinamide-GDP ribazoletransferase activity"/>
    <property type="evidence" value="ECO:0007669"/>
    <property type="project" value="UniProtKB-UniRule"/>
</dbReference>
<evidence type="ECO:0000256" key="12">
    <source>
        <dbReference type="ARBA" id="ARBA00022989"/>
    </source>
</evidence>
<evidence type="ECO:0000256" key="17">
    <source>
        <dbReference type="ARBA" id="ARBA00048623"/>
    </source>
</evidence>
<dbReference type="Pfam" id="PF02654">
    <property type="entry name" value="CobS"/>
    <property type="match status" value="1"/>
</dbReference>
<keyword evidence="10 19" id="KW-0812">Transmembrane</keyword>
<keyword evidence="12 19" id="KW-1133">Transmembrane helix</keyword>
<feature type="transmembrane region" description="Helical" evidence="19">
    <location>
        <begin position="62"/>
        <end position="85"/>
    </location>
</feature>
<evidence type="ECO:0000256" key="15">
    <source>
        <dbReference type="ARBA" id="ARBA00032605"/>
    </source>
</evidence>
<evidence type="ECO:0000313" key="21">
    <source>
        <dbReference type="Proteomes" id="UP000587760"/>
    </source>
</evidence>
<comment type="caution">
    <text evidence="20">The sequence shown here is derived from an EMBL/GenBank/DDBJ whole genome shotgun (WGS) entry which is preliminary data.</text>
</comment>
<dbReference type="NCBIfam" id="TIGR00317">
    <property type="entry name" value="cobS"/>
    <property type="match status" value="1"/>
</dbReference>